<dbReference type="Proteomes" id="UP001381693">
    <property type="component" value="Unassembled WGS sequence"/>
</dbReference>
<feature type="non-terminal residue" evidence="2">
    <location>
        <position position="77"/>
    </location>
</feature>
<comment type="caution">
    <text evidence="2">The sequence shown here is derived from an EMBL/GenBank/DDBJ whole genome shotgun (WGS) entry which is preliminary data.</text>
</comment>
<accession>A0AAN8WMR6</accession>
<sequence>MSIIEEAEHTECKPLPPPPARPLTGTSCINKMRTLRSLSVRGAGGADAGREGWENPREGLGLPPPPPPQHYLASFTH</sequence>
<gene>
    <name evidence="2" type="ORF">SK128_000120</name>
</gene>
<dbReference type="AlphaFoldDB" id="A0AAN8WMR6"/>
<reference evidence="2 3" key="1">
    <citation type="submission" date="2023-11" db="EMBL/GenBank/DDBJ databases">
        <title>Halocaridina rubra genome assembly.</title>
        <authorList>
            <person name="Smith C."/>
        </authorList>
    </citation>
    <scope>NUCLEOTIDE SEQUENCE [LARGE SCALE GENOMIC DNA]</scope>
    <source>
        <strain evidence="2">EP-1</strain>
        <tissue evidence="2">Whole</tissue>
    </source>
</reference>
<dbReference type="EMBL" id="JAXCGZ010020958">
    <property type="protein sequence ID" value="KAK7063080.1"/>
    <property type="molecule type" value="Genomic_DNA"/>
</dbReference>
<proteinExistence type="predicted"/>
<name>A0AAN8WMR6_HALRR</name>
<feature type="region of interest" description="Disordered" evidence="1">
    <location>
        <begin position="1"/>
        <end position="26"/>
    </location>
</feature>
<evidence type="ECO:0000256" key="1">
    <source>
        <dbReference type="SAM" id="MobiDB-lite"/>
    </source>
</evidence>
<feature type="compositionally biased region" description="Basic and acidic residues" evidence="1">
    <location>
        <begin position="1"/>
        <end position="12"/>
    </location>
</feature>
<keyword evidence="3" id="KW-1185">Reference proteome</keyword>
<evidence type="ECO:0000313" key="2">
    <source>
        <dbReference type="EMBL" id="KAK7063080.1"/>
    </source>
</evidence>
<protein>
    <submittedName>
        <fullName evidence="2">Uncharacterized protein</fullName>
    </submittedName>
</protein>
<feature type="region of interest" description="Disordered" evidence="1">
    <location>
        <begin position="39"/>
        <end position="77"/>
    </location>
</feature>
<feature type="compositionally biased region" description="Basic and acidic residues" evidence="1">
    <location>
        <begin position="48"/>
        <end position="57"/>
    </location>
</feature>
<evidence type="ECO:0000313" key="3">
    <source>
        <dbReference type="Proteomes" id="UP001381693"/>
    </source>
</evidence>
<organism evidence="2 3">
    <name type="scientific">Halocaridina rubra</name>
    <name type="common">Hawaiian red shrimp</name>
    <dbReference type="NCBI Taxonomy" id="373956"/>
    <lineage>
        <taxon>Eukaryota</taxon>
        <taxon>Metazoa</taxon>
        <taxon>Ecdysozoa</taxon>
        <taxon>Arthropoda</taxon>
        <taxon>Crustacea</taxon>
        <taxon>Multicrustacea</taxon>
        <taxon>Malacostraca</taxon>
        <taxon>Eumalacostraca</taxon>
        <taxon>Eucarida</taxon>
        <taxon>Decapoda</taxon>
        <taxon>Pleocyemata</taxon>
        <taxon>Caridea</taxon>
        <taxon>Atyoidea</taxon>
        <taxon>Atyidae</taxon>
        <taxon>Halocaridina</taxon>
    </lineage>
</organism>